<evidence type="ECO:0000313" key="3">
    <source>
        <dbReference type="EMBL" id="KYC51304.1"/>
    </source>
</evidence>
<sequence>MMATTSPPMKILEFKNTEYTGSEDPVEGSLIEPTNDVKRIYPITRNGRNLPHPAVLGRLLGT</sequence>
<dbReference type="EMBL" id="LNGF01000003">
    <property type="protein sequence ID" value="KYC48526.1"/>
    <property type="molecule type" value="Genomic_DNA"/>
</dbReference>
<accession>A0A150J2V6</accession>
<evidence type="ECO:0000313" key="5">
    <source>
        <dbReference type="Proteomes" id="UP000092401"/>
    </source>
</evidence>
<dbReference type="Proteomes" id="UP000091929">
    <property type="component" value="Unassembled WGS sequence"/>
</dbReference>
<dbReference type="EMBL" id="LNJC01000002">
    <property type="protein sequence ID" value="KYC51304.1"/>
    <property type="molecule type" value="Genomic_DNA"/>
</dbReference>
<dbReference type="Proteomes" id="UP000092401">
    <property type="component" value="Unassembled WGS sequence"/>
</dbReference>
<protein>
    <submittedName>
        <fullName evidence="1">Uncharacterized protein</fullName>
    </submittedName>
</protein>
<organism evidence="1 5">
    <name type="scientific">Candidatus Methanofastidiosum methylothiophilum</name>
    <dbReference type="NCBI Taxonomy" id="1705564"/>
    <lineage>
        <taxon>Archaea</taxon>
        <taxon>Methanobacteriati</taxon>
        <taxon>Methanobacteriota</taxon>
        <taxon>Stenosarchaea group</taxon>
        <taxon>Candidatus Methanofastidiosia</taxon>
        <taxon>Candidatus Methanofastidiosales</taxon>
        <taxon>Candidatus Methanofastidiosaceae</taxon>
        <taxon>Candidatus Methanofastidiosum</taxon>
    </lineage>
</organism>
<evidence type="ECO:0000313" key="1">
    <source>
        <dbReference type="EMBL" id="KYC45082.1"/>
    </source>
</evidence>
<accession>A0A150IU71</accession>
<dbReference type="Proteomes" id="UP000092403">
    <property type="component" value="Unassembled WGS sequence"/>
</dbReference>
<dbReference type="AlphaFoldDB" id="A0A150IJJ5"/>
<accession>A0A150IJJ5</accession>
<name>A0A150IJJ5_9EURY</name>
<proteinExistence type="predicted"/>
<evidence type="ECO:0000313" key="4">
    <source>
        <dbReference type="Proteomes" id="UP000091929"/>
    </source>
</evidence>
<dbReference type="EMBL" id="LNGE01000031">
    <property type="protein sequence ID" value="KYC45082.1"/>
    <property type="molecule type" value="Genomic_DNA"/>
</dbReference>
<evidence type="ECO:0000313" key="2">
    <source>
        <dbReference type="EMBL" id="KYC48526.1"/>
    </source>
</evidence>
<gene>
    <name evidence="1" type="ORF">APG10_01178</name>
    <name evidence="2" type="ORF">APG11_00196</name>
    <name evidence="3" type="ORF">APG12_00230</name>
</gene>
<comment type="caution">
    <text evidence="1">The sequence shown here is derived from an EMBL/GenBank/DDBJ whole genome shotgun (WGS) entry which is preliminary data.</text>
</comment>
<reference evidence="4 5" key="1">
    <citation type="journal article" date="2016" name="ISME J.">
        <title>Chasing the elusive Euryarchaeota class WSA2: genomes reveal a uniquely fastidious methyl-reducing methanogen.</title>
        <authorList>
            <person name="Nobu M.K."/>
            <person name="Narihiro T."/>
            <person name="Kuroda K."/>
            <person name="Mei R."/>
            <person name="Liu W.T."/>
        </authorList>
    </citation>
    <scope>NUCLEOTIDE SEQUENCE [LARGE SCALE GENOMIC DNA]</scope>
    <source>
        <strain evidence="1">B03fssc0709_Meth_Bin005</strain>
        <strain evidence="2">B15fssc0709_Meth_Bin003</strain>
        <strain evidence="3">BMIXfssc0709_Meth_Bin006</strain>
    </source>
</reference>